<dbReference type="Proteomes" id="UP000709437">
    <property type="component" value="Unassembled WGS sequence"/>
</dbReference>
<dbReference type="EMBL" id="JAHEWX010000007">
    <property type="protein sequence ID" value="MBT1541627.1"/>
    <property type="molecule type" value="Genomic_DNA"/>
</dbReference>
<evidence type="ECO:0000313" key="3">
    <source>
        <dbReference type="Proteomes" id="UP000709437"/>
    </source>
</evidence>
<feature type="transmembrane region" description="Helical" evidence="1">
    <location>
        <begin position="55"/>
        <end position="73"/>
    </location>
</feature>
<keyword evidence="1" id="KW-0472">Membrane</keyword>
<feature type="transmembrane region" description="Helical" evidence="1">
    <location>
        <begin position="252"/>
        <end position="275"/>
    </location>
</feature>
<feature type="transmembrane region" description="Helical" evidence="1">
    <location>
        <begin position="20"/>
        <end position="40"/>
    </location>
</feature>
<protein>
    <submittedName>
        <fullName evidence="2">Uncharacterized protein</fullName>
    </submittedName>
</protein>
<feature type="transmembrane region" description="Helical" evidence="1">
    <location>
        <begin position="120"/>
        <end position="147"/>
    </location>
</feature>
<feature type="transmembrane region" description="Helical" evidence="1">
    <location>
        <begin position="154"/>
        <end position="175"/>
    </location>
</feature>
<comment type="caution">
    <text evidence="2">The sequence shown here is derived from an EMBL/GenBank/DDBJ whole genome shotgun (WGS) entry which is preliminary data.</text>
</comment>
<accession>A0A9Q2ZPT0</accession>
<feature type="transmembrane region" description="Helical" evidence="1">
    <location>
        <begin position="218"/>
        <end position="240"/>
    </location>
</feature>
<evidence type="ECO:0000313" key="2">
    <source>
        <dbReference type="EMBL" id="MBT1541627.1"/>
    </source>
</evidence>
<feature type="transmembrane region" description="Helical" evidence="1">
    <location>
        <begin position="287"/>
        <end position="310"/>
    </location>
</feature>
<gene>
    <name evidence="2" type="ORF">KK103_07645</name>
</gene>
<reference evidence="2" key="1">
    <citation type="submission" date="2021-05" db="EMBL/GenBank/DDBJ databases">
        <title>Whole genome sequence of Curtobacterium flaccumfaciens pv. flaccumfaciens strain CFBP 3417.</title>
        <authorList>
            <person name="Osdaghi E."/>
            <person name="Taghouti G."/>
            <person name="Portier P."/>
            <person name="Fazliarab A."/>
            <person name="Taghavi S.M."/>
            <person name="Briand M."/>
            <person name="Le-Saux M."/>
            <person name="Jacques M.-A."/>
        </authorList>
    </citation>
    <scope>NUCLEOTIDE SEQUENCE</scope>
    <source>
        <strain evidence="2">CFBP 3417</strain>
    </source>
</reference>
<proteinExistence type="predicted"/>
<keyword evidence="1" id="KW-1133">Transmembrane helix</keyword>
<evidence type="ECO:0000256" key="1">
    <source>
        <dbReference type="SAM" id="Phobius"/>
    </source>
</evidence>
<organism evidence="2 3">
    <name type="scientific">Curtobacterium flaccumfaciens pv. flaccumfaciens</name>
    <dbReference type="NCBI Taxonomy" id="138532"/>
    <lineage>
        <taxon>Bacteria</taxon>
        <taxon>Bacillati</taxon>
        <taxon>Actinomycetota</taxon>
        <taxon>Actinomycetes</taxon>
        <taxon>Micrococcales</taxon>
        <taxon>Microbacteriaceae</taxon>
        <taxon>Curtobacterium</taxon>
    </lineage>
</organism>
<keyword evidence="1" id="KW-0812">Transmembrane</keyword>
<name>A0A9Q2ZPT0_9MICO</name>
<dbReference type="AlphaFoldDB" id="A0A9Q2ZPT0"/>
<dbReference type="RefSeq" id="WP_214562732.1">
    <property type="nucleotide sequence ID" value="NZ_JAHEWX010000007.1"/>
</dbReference>
<sequence length="319" mass="33027">MSAPGRIAAERRAVAWHPALMAVAGLMVVATAVCVVGLVVDPRTILGAPAWAKPLKFSLSILLYAVTWAWLIAHLPKWRTLARRLGTVVAVALVVEQALIVWAAATGTTSHFNVSNSVHVVVWAVMAVAITTLYLCTFVTSIALFFLRLPTPALTIAVRAGAVIALVGIGVAFLMTGPTPTQLTAPDGIVGAHTVGIADGGPGVPLLGWSTVAGDYRVAHFVGMHALQVLPLVALVLAAAGRRLPWLADQTTQVRIVVIVAVAWAAGTVLLTVQAAVGQSVVHPTGVVATAAWALVLLAAAASVTVLLRARTAPVGRLR</sequence>
<feature type="transmembrane region" description="Helical" evidence="1">
    <location>
        <begin position="85"/>
        <end position="105"/>
    </location>
</feature>